<dbReference type="Proteomes" id="UP000292423">
    <property type="component" value="Unassembled WGS sequence"/>
</dbReference>
<comment type="caution">
    <text evidence="2">The sequence shown here is derived from an EMBL/GenBank/DDBJ whole genome shotgun (WGS) entry which is preliminary data.</text>
</comment>
<dbReference type="OrthoDB" id="8969087at2"/>
<feature type="domain" description="DUF6630" evidence="1">
    <location>
        <begin position="30"/>
        <end position="144"/>
    </location>
</feature>
<reference evidence="2 3" key="1">
    <citation type="submission" date="2019-02" db="EMBL/GenBank/DDBJ databases">
        <title>Genomic Encyclopedia of Type Strains, Phase IV (KMG-IV): sequencing the most valuable type-strain genomes for metagenomic binning, comparative biology and taxonomic classification.</title>
        <authorList>
            <person name="Goeker M."/>
        </authorList>
    </citation>
    <scope>NUCLEOTIDE SEQUENCE [LARGE SCALE GENOMIC DNA]</scope>
    <source>
        <strain evidence="2 3">DSM 105135</strain>
    </source>
</reference>
<evidence type="ECO:0000259" key="1">
    <source>
        <dbReference type="Pfam" id="PF20335"/>
    </source>
</evidence>
<dbReference type="RefSeq" id="WP_130414851.1">
    <property type="nucleotide sequence ID" value="NZ_SHKX01000014.1"/>
</dbReference>
<sequence length="155" mass="17336">MLPDQQEYVRQLFELLIWDQPARAEAAVADVLTEEAPDLPTALRHAMGDLAPFADYNQLGFLLEYLKEMAAGRGILSDLDDADEDNFDLDEPDDFFAKIQAMLVDYGYDIWQWETGDDTFCAVITRTDDRAALEVLTRKLGLTAGHGALVCAAYL</sequence>
<dbReference type="EMBL" id="SHKX01000014">
    <property type="protein sequence ID" value="RZU38211.1"/>
    <property type="molecule type" value="Genomic_DNA"/>
</dbReference>
<proteinExistence type="predicted"/>
<accession>A0A4Q7YN21</accession>
<name>A0A4Q7YN21_9GAMM</name>
<protein>
    <recommendedName>
        <fullName evidence="1">DUF6630 domain-containing protein</fullName>
    </recommendedName>
</protein>
<keyword evidence="3" id="KW-1185">Reference proteome</keyword>
<dbReference type="AlphaFoldDB" id="A0A4Q7YN21"/>
<evidence type="ECO:0000313" key="2">
    <source>
        <dbReference type="EMBL" id="RZU38211.1"/>
    </source>
</evidence>
<evidence type="ECO:0000313" key="3">
    <source>
        <dbReference type="Proteomes" id="UP000292423"/>
    </source>
</evidence>
<dbReference type="Pfam" id="PF20335">
    <property type="entry name" value="DUF6630"/>
    <property type="match status" value="1"/>
</dbReference>
<organism evidence="2 3">
    <name type="scientific">Fluviicoccus keumensis</name>
    <dbReference type="NCBI Taxonomy" id="1435465"/>
    <lineage>
        <taxon>Bacteria</taxon>
        <taxon>Pseudomonadati</taxon>
        <taxon>Pseudomonadota</taxon>
        <taxon>Gammaproteobacteria</taxon>
        <taxon>Moraxellales</taxon>
        <taxon>Moraxellaceae</taxon>
        <taxon>Fluviicoccus</taxon>
    </lineage>
</organism>
<gene>
    <name evidence="2" type="ORF">EV700_2789</name>
</gene>
<dbReference type="InterPro" id="IPR046582">
    <property type="entry name" value="DUF6630"/>
</dbReference>